<dbReference type="InterPro" id="IPR023214">
    <property type="entry name" value="HAD_sf"/>
</dbReference>
<dbReference type="Gene3D" id="3.40.50.1000">
    <property type="entry name" value="HAD superfamily/HAD-like"/>
    <property type="match status" value="1"/>
</dbReference>
<reference evidence="1" key="1">
    <citation type="journal article" date="2014" name="Front. Microbiol.">
        <title>High frequency of phylogenetically diverse reductive dehalogenase-homologous genes in deep subseafloor sedimentary metagenomes.</title>
        <authorList>
            <person name="Kawai M."/>
            <person name="Futagami T."/>
            <person name="Toyoda A."/>
            <person name="Takaki Y."/>
            <person name="Nishi S."/>
            <person name="Hori S."/>
            <person name="Arai W."/>
            <person name="Tsubouchi T."/>
            <person name="Morono Y."/>
            <person name="Uchiyama I."/>
            <person name="Ito T."/>
            <person name="Fujiyama A."/>
            <person name="Inagaki F."/>
            <person name="Takami H."/>
        </authorList>
    </citation>
    <scope>NUCLEOTIDE SEQUENCE</scope>
    <source>
        <strain evidence="1">Expedition CK06-06</strain>
    </source>
</reference>
<protein>
    <submittedName>
        <fullName evidence="1">Uncharacterized protein</fullName>
    </submittedName>
</protein>
<feature type="non-terminal residue" evidence="1">
    <location>
        <position position="1"/>
    </location>
</feature>
<accession>X1L9Y8</accession>
<gene>
    <name evidence="1" type="ORF">S06H3_13727</name>
</gene>
<name>X1L9Y8_9ZZZZ</name>
<evidence type="ECO:0000313" key="1">
    <source>
        <dbReference type="EMBL" id="GAI16132.1"/>
    </source>
</evidence>
<proteinExistence type="predicted"/>
<dbReference type="EMBL" id="BARV01006701">
    <property type="protein sequence ID" value="GAI16132.1"/>
    <property type="molecule type" value="Genomic_DNA"/>
</dbReference>
<organism evidence="1">
    <name type="scientific">marine sediment metagenome</name>
    <dbReference type="NCBI Taxonomy" id="412755"/>
    <lineage>
        <taxon>unclassified sequences</taxon>
        <taxon>metagenomes</taxon>
        <taxon>ecological metagenomes</taxon>
    </lineage>
</organism>
<comment type="caution">
    <text evidence="1">The sequence shown here is derived from an EMBL/GenBank/DDBJ whole genome shotgun (WGS) entry which is preliminary data.</text>
</comment>
<sequence length="115" mass="13962">AIEMVSLIHRKPIDRVTRLWLREQRLKYDKLIIEKGNEDIPDPRGHIRNRFFKSRQYRIKYFVEDDIEKAVKLAYICDMVFLLDQPYNQVLNEVPSNIIRVKSWGEIYKQIRKLS</sequence>
<dbReference type="AlphaFoldDB" id="X1L9Y8"/>